<protein>
    <submittedName>
        <fullName evidence="3">Class I SAM-dependent methyltransferase</fullName>
    </submittedName>
</protein>
<dbReference type="RefSeq" id="WP_270044929.1">
    <property type="nucleotide sequence ID" value="NZ_JAPDOD010000050.1"/>
</dbReference>
<dbReference type="CDD" id="cd02440">
    <property type="entry name" value="AdoMet_MTases"/>
    <property type="match status" value="1"/>
</dbReference>
<dbReference type="Pfam" id="PF13649">
    <property type="entry name" value="Methyltransf_25"/>
    <property type="match status" value="1"/>
</dbReference>
<gene>
    <name evidence="3" type="ORF">OM076_35710</name>
</gene>
<evidence type="ECO:0000259" key="2">
    <source>
        <dbReference type="Pfam" id="PF13649"/>
    </source>
</evidence>
<dbReference type="AlphaFoldDB" id="A0A9X3MZE4"/>
<dbReference type="Proteomes" id="UP001149140">
    <property type="component" value="Unassembled WGS sequence"/>
</dbReference>
<dbReference type="InterPro" id="IPR029063">
    <property type="entry name" value="SAM-dependent_MTases_sf"/>
</dbReference>
<dbReference type="GO" id="GO:0032259">
    <property type="term" value="P:methylation"/>
    <property type="evidence" value="ECO:0007669"/>
    <property type="project" value="UniProtKB-KW"/>
</dbReference>
<dbReference type="InterPro" id="IPR041698">
    <property type="entry name" value="Methyltransf_25"/>
</dbReference>
<evidence type="ECO:0000256" key="1">
    <source>
        <dbReference type="ARBA" id="ARBA00022679"/>
    </source>
</evidence>
<sequence>MSSHHVLQGLLMAAKPRALVAAFQTVRQTLGHAAPDHRRSQRSYGAMAQIYELRTSSGDHGRRELVECLAPRSGEVILDVGCGSGRNFDQIRRRIGPSGRLIGVEPSPEMLAQARALVRRRGWTNVELICATAEKATIPTQVDAAILCAVHDVMRSPRALTNILGHVRQGGRIAAGGPKWVAWRPQTIALNLATWRLNRDCVSTFEGFITPWSRLAELVEDLHVDERYGGAGYVASARCDRADR</sequence>
<keyword evidence="4" id="KW-1185">Reference proteome</keyword>
<accession>A0A9X3MZE4</accession>
<comment type="caution">
    <text evidence="3">The sequence shown here is derived from an EMBL/GenBank/DDBJ whole genome shotgun (WGS) entry which is preliminary data.</text>
</comment>
<organism evidence="3 4">
    <name type="scientific">Solirubrobacter ginsenosidimutans</name>
    <dbReference type="NCBI Taxonomy" id="490573"/>
    <lineage>
        <taxon>Bacteria</taxon>
        <taxon>Bacillati</taxon>
        <taxon>Actinomycetota</taxon>
        <taxon>Thermoleophilia</taxon>
        <taxon>Solirubrobacterales</taxon>
        <taxon>Solirubrobacteraceae</taxon>
        <taxon>Solirubrobacter</taxon>
    </lineage>
</organism>
<dbReference type="SUPFAM" id="SSF53335">
    <property type="entry name" value="S-adenosyl-L-methionine-dependent methyltransferases"/>
    <property type="match status" value="1"/>
</dbReference>
<keyword evidence="3" id="KW-0489">Methyltransferase</keyword>
<dbReference type="EMBL" id="JAPDOD010000050">
    <property type="protein sequence ID" value="MDA0165669.1"/>
    <property type="molecule type" value="Genomic_DNA"/>
</dbReference>
<feature type="domain" description="Methyltransferase" evidence="2">
    <location>
        <begin position="77"/>
        <end position="171"/>
    </location>
</feature>
<evidence type="ECO:0000313" key="4">
    <source>
        <dbReference type="Proteomes" id="UP001149140"/>
    </source>
</evidence>
<dbReference type="PANTHER" id="PTHR43861">
    <property type="entry name" value="TRANS-ACONITATE 2-METHYLTRANSFERASE-RELATED"/>
    <property type="match status" value="1"/>
</dbReference>
<keyword evidence="1" id="KW-0808">Transferase</keyword>
<reference evidence="3" key="1">
    <citation type="submission" date="2022-10" db="EMBL/GenBank/DDBJ databases">
        <title>The WGS of Solirubrobacter ginsenosidimutans DSM 21036.</title>
        <authorList>
            <person name="Jiang Z."/>
        </authorList>
    </citation>
    <scope>NUCLEOTIDE SEQUENCE</scope>
    <source>
        <strain evidence="3">DSM 21036</strain>
    </source>
</reference>
<name>A0A9X3MZE4_9ACTN</name>
<proteinExistence type="predicted"/>
<dbReference type="GO" id="GO:0008168">
    <property type="term" value="F:methyltransferase activity"/>
    <property type="evidence" value="ECO:0007669"/>
    <property type="project" value="UniProtKB-KW"/>
</dbReference>
<evidence type="ECO:0000313" key="3">
    <source>
        <dbReference type="EMBL" id="MDA0165669.1"/>
    </source>
</evidence>
<dbReference type="Gene3D" id="3.40.50.150">
    <property type="entry name" value="Vaccinia Virus protein VP39"/>
    <property type="match status" value="1"/>
</dbReference>